<dbReference type="Proteomes" id="UP000179454">
    <property type="component" value="Unassembled WGS sequence"/>
</dbReference>
<dbReference type="InterPro" id="IPR000914">
    <property type="entry name" value="SBP_5_dom"/>
</dbReference>
<dbReference type="PANTHER" id="PTHR30290">
    <property type="entry name" value="PERIPLASMIC BINDING COMPONENT OF ABC TRANSPORTER"/>
    <property type="match status" value="1"/>
</dbReference>
<reference evidence="7 8" key="1">
    <citation type="submission" date="2019-11" db="EMBL/GenBank/DDBJ databases">
        <title>Whole-genome sequencing of Allorhizobium vitis.</title>
        <authorList>
            <person name="Gan H.M."/>
            <person name="Savka M.A."/>
        </authorList>
    </citation>
    <scope>NUCLEOTIDE SEQUENCE [LARGE SCALE GENOMIC DNA]</scope>
    <source>
        <strain evidence="6 8">RF2/1</strain>
        <strain evidence="5 7">T1/7</strain>
    </source>
</reference>
<keyword evidence="3" id="KW-0732">Signal</keyword>
<dbReference type="Gene3D" id="3.40.190.10">
    <property type="entry name" value="Periplasmic binding protein-like II"/>
    <property type="match status" value="1"/>
</dbReference>
<comment type="subcellular location">
    <subcellularLocation>
        <location evidence="1">Periplasm</location>
    </subcellularLocation>
</comment>
<dbReference type="Gene3D" id="3.90.76.10">
    <property type="entry name" value="Dipeptide-binding Protein, Domain 1"/>
    <property type="match status" value="1"/>
</dbReference>
<name>A0ABD6HEP4_AGRVI</name>
<evidence type="ECO:0000313" key="8">
    <source>
        <dbReference type="Proteomes" id="UP000179536"/>
    </source>
</evidence>
<evidence type="ECO:0000313" key="7">
    <source>
        <dbReference type="Proteomes" id="UP000179454"/>
    </source>
</evidence>
<dbReference type="CDD" id="cd08516">
    <property type="entry name" value="PBP2_NikA_DppA_OppA_like_11"/>
    <property type="match status" value="1"/>
</dbReference>
<evidence type="ECO:0000259" key="4">
    <source>
        <dbReference type="Pfam" id="PF00496"/>
    </source>
</evidence>
<gene>
    <name evidence="6" type="ORF">BBK91_024170</name>
    <name evidence="5" type="ORF">BBL17_024380</name>
</gene>
<dbReference type="Gene3D" id="3.10.105.10">
    <property type="entry name" value="Dipeptide-binding Protein, Domain 3"/>
    <property type="match status" value="1"/>
</dbReference>
<comment type="caution">
    <text evidence="6">The sequence shown here is derived from an EMBL/GenBank/DDBJ whole genome shotgun (WGS) entry which is preliminary data.</text>
</comment>
<dbReference type="Pfam" id="PF00496">
    <property type="entry name" value="SBP_bac_5"/>
    <property type="match status" value="1"/>
</dbReference>
<dbReference type="InterPro" id="IPR039424">
    <property type="entry name" value="SBP_5"/>
</dbReference>
<proteinExistence type="inferred from homology"/>
<organism evidence="6 8">
    <name type="scientific">Agrobacterium vitis</name>
    <name type="common">Rhizobium vitis</name>
    <dbReference type="NCBI Taxonomy" id="373"/>
    <lineage>
        <taxon>Bacteria</taxon>
        <taxon>Pseudomonadati</taxon>
        <taxon>Pseudomonadota</taxon>
        <taxon>Alphaproteobacteria</taxon>
        <taxon>Hyphomicrobiales</taxon>
        <taxon>Rhizobiaceae</taxon>
        <taxon>Rhizobium/Agrobacterium group</taxon>
        <taxon>Agrobacterium</taxon>
    </lineage>
</organism>
<evidence type="ECO:0000256" key="1">
    <source>
        <dbReference type="ARBA" id="ARBA00004418"/>
    </source>
</evidence>
<evidence type="ECO:0000256" key="2">
    <source>
        <dbReference type="ARBA" id="ARBA00005695"/>
    </source>
</evidence>
<dbReference type="AlphaFoldDB" id="A0ABD6HEP4"/>
<evidence type="ECO:0000256" key="3">
    <source>
        <dbReference type="ARBA" id="ARBA00022729"/>
    </source>
</evidence>
<comment type="similarity">
    <text evidence="2">Belongs to the bacterial solute-binding protein 5 family.</text>
</comment>
<dbReference type="EMBL" id="MBFE02000025">
    <property type="protein sequence ID" value="MUO44921.1"/>
    <property type="molecule type" value="Genomic_DNA"/>
</dbReference>
<evidence type="ECO:0000313" key="6">
    <source>
        <dbReference type="EMBL" id="MUP12956.1"/>
    </source>
</evidence>
<dbReference type="PIRSF" id="PIRSF002741">
    <property type="entry name" value="MppA"/>
    <property type="match status" value="1"/>
</dbReference>
<dbReference type="PANTHER" id="PTHR30290:SF38">
    <property type="entry name" value="D,D-DIPEPTIDE-BINDING PERIPLASMIC PROTEIN DDPA-RELATED"/>
    <property type="match status" value="1"/>
</dbReference>
<dbReference type="Proteomes" id="UP000179536">
    <property type="component" value="Unassembled WGS sequence"/>
</dbReference>
<keyword evidence="7" id="KW-1185">Reference proteome</keyword>
<dbReference type="SUPFAM" id="SSF53850">
    <property type="entry name" value="Periplasmic binding protein-like II"/>
    <property type="match status" value="1"/>
</dbReference>
<feature type="domain" description="Solute-binding protein family 5" evidence="4">
    <location>
        <begin position="75"/>
        <end position="414"/>
    </location>
</feature>
<dbReference type="GO" id="GO:0030288">
    <property type="term" value="C:outer membrane-bounded periplasmic space"/>
    <property type="evidence" value="ECO:0007669"/>
    <property type="project" value="UniProtKB-ARBA"/>
</dbReference>
<evidence type="ECO:0000313" key="5">
    <source>
        <dbReference type="EMBL" id="MUO44921.1"/>
    </source>
</evidence>
<dbReference type="RefSeq" id="WP_012650554.1">
    <property type="nucleotide sequence ID" value="NZ_MBFC02000018.1"/>
</dbReference>
<sequence>MNISRRGFVGGSLTLPFVGMAAKTALAQTPGKYLRYGLNNFPANLTPWVNAGAAAGTFMSLVHRGLFSFAPDGSLQGELAESFENDGNKVFTFKLRKATYHDGQPLLAEDVKWTLEQVAAKDSTAYFRAQFQEVASIETPDERTVKVIMKNPSVTVTQLLATYYMPILKKGTTKENNANGTGPFKLVNIERGSYIDVEAFDKYYKPGLPKVSKIRLQAFPDENLRVAALQTGDIDMTEYAPWWAIDNLEKDPNLKLDTTPGAFMYLMFNGTQGPMANPRVRQAVAFAMKREAMVQAAFYGHGEPLRGLPFYKGTPYFDALRSNFWTEDLAKAKALLSEAGFPNGFSCNLLSASDVAIQKATAEVVQQGLAAIGIQAQLNLPDFATRVSLGNKGQFDIGVNGTACDNNDPDGITSIVDDSLSPAYTRSLNIKTPGLAEMLARGRGESNLEARKGIYAEVEKLVYQNTPYVGLTWRNQSYALRKNVQGFNNLPGALTFFSGRTLESTSL</sequence>
<dbReference type="EMBL" id="MBFA02000023">
    <property type="protein sequence ID" value="MUP12956.1"/>
    <property type="molecule type" value="Genomic_DNA"/>
</dbReference>
<protein>
    <submittedName>
        <fullName evidence="6">Peptide ABC transporter substrate-binding protein</fullName>
    </submittedName>
</protein>
<accession>A0ABD6HEP4</accession>
<dbReference type="InterPro" id="IPR030678">
    <property type="entry name" value="Peptide/Ni-bd"/>
</dbReference>